<sequence>LELSEAEWDCVWLLLSLLGYVEKAQHAFSTEQGPTLHAALPALEALHKAWSLHMDSVKYMDFTDALEAGLCKVSEYYECTASYDAYIMAMILDPGQKLKHICMYWGEESSANQPFWPFSFPDSPDL</sequence>
<dbReference type="AlphaFoldDB" id="A0A0C9Z1W1"/>
<evidence type="ECO:0000313" key="2">
    <source>
        <dbReference type="Proteomes" id="UP000054018"/>
    </source>
</evidence>
<name>A0A0C9Z1W1_9AGAM</name>
<feature type="non-terminal residue" evidence="1">
    <location>
        <position position="1"/>
    </location>
</feature>
<dbReference type="HOGENOM" id="CLU_104896_1_1_1"/>
<evidence type="ECO:0000313" key="1">
    <source>
        <dbReference type="EMBL" id="KIK13968.1"/>
    </source>
</evidence>
<protein>
    <submittedName>
        <fullName evidence="1">Uncharacterized protein</fullName>
    </submittedName>
</protein>
<dbReference type="OrthoDB" id="2690041at2759"/>
<reference evidence="1 2" key="1">
    <citation type="submission" date="2014-04" db="EMBL/GenBank/DDBJ databases">
        <authorList>
            <consortium name="DOE Joint Genome Institute"/>
            <person name="Kuo A."/>
            <person name="Kohler A."/>
            <person name="Costa M.D."/>
            <person name="Nagy L.G."/>
            <person name="Floudas D."/>
            <person name="Copeland A."/>
            <person name="Barry K.W."/>
            <person name="Cichocki N."/>
            <person name="Veneault-Fourrey C."/>
            <person name="LaButti K."/>
            <person name="Lindquist E.A."/>
            <person name="Lipzen A."/>
            <person name="Lundell T."/>
            <person name="Morin E."/>
            <person name="Murat C."/>
            <person name="Sun H."/>
            <person name="Tunlid A."/>
            <person name="Henrissat B."/>
            <person name="Grigoriev I.V."/>
            <person name="Hibbett D.S."/>
            <person name="Martin F."/>
            <person name="Nordberg H.P."/>
            <person name="Cantor M.N."/>
            <person name="Hua S.X."/>
        </authorList>
    </citation>
    <scope>NUCLEOTIDE SEQUENCE [LARGE SCALE GENOMIC DNA]</scope>
    <source>
        <strain evidence="1 2">441</strain>
    </source>
</reference>
<accession>A0A0C9Z1W1</accession>
<proteinExistence type="predicted"/>
<organism evidence="1 2">
    <name type="scientific">Pisolithus microcarpus 441</name>
    <dbReference type="NCBI Taxonomy" id="765257"/>
    <lineage>
        <taxon>Eukaryota</taxon>
        <taxon>Fungi</taxon>
        <taxon>Dikarya</taxon>
        <taxon>Basidiomycota</taxon>
        <taxon>Agaricomycotina</taxon>
        <taxon>Agaricomycetes</taxon>
        <taxon>Agaricomycetidae</taxon>
        <taxon>Boletales</taxon>
        <taxon>Sclerodermatineae</taxon>
        <taxon>Pisolithaceae</taxon>
        <taxon>Pisolithus</taxon>
    </lineage>
</organism>
<dbReference type="EMBL" id="KN833963">
    <property type="protein sequence ID" value="KIK13968.1"/>
    <property type="molecule type" value="Genomic_DNA"/>
</dbReference>
<keyword evidence="2" id="KW-1185">Reference proteome</keyword>
<reference evidence="2" key="2">
    <citation type="submission" date="2015-01" db="EMBL/GenBank/DDBJ databases">
        <title>Evolutionary Origins and Diversification of the Mycorrhizal Mutualists.</title>
        <authorList>
            <consortium name="DOE Joint Genome Institute"/>
            <consortium name="Mycorrhizal Genomics Consortium"/>
            <person name="Kohler A."/>
            <person name="Kuo A."/>
            <person name="Nagy L.G."/>
            <person name="Floudas D."/>
            <person name="Copeland A."/>
            <person name="Barry K.W."/>
            <person name="Cichocki N."/>
            <person name="Veneault-Fourrey C."/>
            <person name="LaButti K."/>
            <person name="Lindquist E.A."/>
            <person name="Lipzen A."/>
            <person name="Lundell T."/>
            <person name="Morin E."/>
            <person name="Murat C."/>
            <person name="Riley R."/>
            <person name="Ohm R."/>
            <person name="Sun H."/>
            <person name="Tunlid A."/>
            <person name="Henrissat B."/>
            <person name="Grigoriev I.V."/>
            <person name="Hibbett D.S."/>
            <person name="Martin F."/>
        </authorList>
    </citation>
    <scope>NUCLEOTIDE SEQUENCE [LARGE SCALE GENOMIC DNA]</scope>
    <source>
        <strain evidence="2">441</strain>
    </source>
</reference>
<dbReference type="Proteomes" id="UP000054018">
    <property type="component" value="Unassembled WGS sequence"/>
</dbReference>
<dbReference type="STRING" id="765257.A0A0C9Z1W1"/>
<gene>
    <name evidence="1" type="ORF">PISMIDRAFT_117863</name>
</gene>